<dbReference type="OrthoDB" id="5151059at2759"/>
<dbReference type="AlphaFoldDB" id="A0A8K0NIC3"/>
<dbReference type="EMBL" id="SRPY01000224">
    <property type="protein sequence ID" value="KAG5926926.1"/>
    <property type="molecule type" value="Genomic_DNA"/>
</dbReference>
<reference evidence="2" key="1">
    <citation type="journal article" date="2020" name="bioRxiv">
        <title>Whole genome comparisons of ergot fungi reveals the divergence and evolution of species within the genus Claviceps are the result of varying mechanisms driving genome evolution and host range expansion.</title>
        <authorList>
            <person name="Wyka S.A."/>
            <person name="Mondo S.J."/>
            <person name="Liu M."/>
            <person name="Dettman J."/>
            <person name="Nalam V."/>
            <person name="Broders K.D."/>
        </authorList>
    </citation>
    <scope>NUCLEOTIDE SEQUENCE</scope>
    <source>
        <strain evidence="2">CCC 489</strain>
    </source>
</reference>
<comment type="caution">
    <text evidence="2">The sequence shown here is derived from an EMBL/GenBank/DDBJ whole genome shotgun (WGS) entry which is preliminary data.</text>
</comment>
<evidence type="ECO:0000256" key="1">
    <source>
        <dbReference type="SAM" id="MobiDB-lite"/>
    </source>
</evidence>
<evidence type="ECO:0000313" key="3">
    <source>
        <dbReference type="Proteomes" id="UP000811619"/>
    </source>
</evidence>
<feature type="compositionally biased region" description="Polar residues" evidence="1">
    <location>
        <begin position="221"/>
        <end position="233"/>
    </location>
</feature>
<sequence>MSLRVLEELVSNGYEIKEDIWECNKPDFDFGQALKIISELKTQLEVHNVLLATVKLLSQCRNDEPLPGQRATRLKHFMKFIFGPLTRTNRPPAQARYKRMQLRTLDCTALKLCGLSYTIAEIFDISREEFDILIAKLPNFARVHNLKYLLCRDDVNKAIHVTFTPEDEDTFKAFFHDRGDCSVATIPPNCNINHSDESRSMSSKSNSGNSPLMKRRRIEQSQESTSSGAAGRL</sequence>
<protein>
    <submittedName>
        <fullName evidence="2">Uncharacterized protein</fullName>
    </submittedName>
</protein>
<gene>
    <name evidence="2" type="ORF">E4U42_002802</name>
</gene>
<evidence type="ECO:0000313" key="2">
    <source>
        <dbReference type="EMBL" id="KAG5926926.1"/>
    </source>
</evidence>
<keyword evidence="3" id="KW-1185">Reference proteome</keyword>
<feature type="compositionally biased region" description="Low complexity" evidence="1">
    <location>
        <begin position="200"/>
        <end position="210"/>
    </location>
</feature>
<accession>A0A8K0NIC3</accession>
<dbReference type="Proteomes" id="UP000811619">
    <property type="component" value="Unassembled WGS sequence"/>
</dbReference>
<proteinExistence type="predicted"/>
<feature type="region of interest" description="Disordered" evidence="1">
    <location>
        <begin position="192"/>
        <end position="233"/>
    </location>
</feature>
<organism evidence="2 3">
    <name type="scientific">Claviceps africana</name>
    <dbReference type="NCBI Taxonomy" id="83212"/>
    <lineage>
        <taxon>Eukaryota</taxon>
        <taxon>Fungi</taxon>
        <taxon>Dikarya</taxon>
        <taxon>Ascomycota</taxon>
        <taxon>Pezizomycotina</taxon>
        <taxon>Sordariomycetes</taxon>
        <taxon>Hypocreomycetidae</taxon>
        <taxon>Hypocreales</taxon>
        <taxon>Clavicipitaceae</taxon>
        <taxon>Claviceps</taxon>
    </lineage>
</organism>
<name>A0A8K0NIC3_9HYPO</name>